<feature type="transmembrane region" description="Helical" evidence="10">
    <location>
        <begin position="102"/>
        <end position="133"/>
    </location>
</feature>
<feature type="compositionally biased region" description="Basic and acidic residues" evidence="9">
    <location>
        <begin position="429"/>
        <end position="438"/>
    </location>
</feature>
<dbReference type="InterPro" id="IPR027417">
    <property type="entry name" value="P-loop_NTPase"/>
</dbReference>
<dbReference type="InterPro" id="IPR050173">
    <property type="entry name" value="ABC_transporter_C-like"/>
</dbReference>
<evidence type="ECO:0000256" key="10">
    <source>
        <dbReference type="SAM" id="Phobius"/>
    </source>
</evidence>
<keyword evidence="8 10" id="KW-0472">Membrane</keyword>
<feature type="domain" description="ABC transporter" evidence="11">
    <location>
        <begin position="1336"/>
        <end position="1580"/>
    </location>
</feature>
<feature type="transmembrane region" description="Helical" evidence="10">
    <location>
        <begin position="183"/>
        <end position="201"/>
    </location>
</feature>
<feature type="domain" description="ABC transmembrane type-1" evidence="12">
    <location>
        <begin position="1020"/>
        <end position="1299"/>
    </location>
</feature>
<evidence type="ECO:0000256" key="6">
    <source>
        <dbReference type="ARBA" id="ARBA00022840"/>
    </source>
</evidence>
<feature type="domain" description="ABC transporter" evidence="11">
    <location>
        <begin position="727"/>
        <end position="965"/>
    </location>
</feature>
<dbReference type="GO" id="GO:0016020">
    <property type="term" value="C:membrane"/>
    <property type="evidence" value="ECO:0007669"/>
    <property type="project" value="UniProtKB-SubCell"/>
</dbReference>
<organism evidence="13 14">
    <name type="scientific">Crepidotus variabilis</name>
    <dbReference type="NCBI Taxonomy" id="179855"/>
    <lineage>
        <taxon>Eukaryota</taxon>
        <taxon>Fungi</taxon>
        <taxon>Dikarya</taxon>
        <taxon>Basidiomycota</taxon>
        <taxon>Agaricomycotina</taxon>
        <taxon>Agaricomycetes</taxon>
        <taxon>Agaricomycetidae</taxon>
        <taxon>Agaricales</taxon>
        <taxon>Agaricineae</taxon>
        <taxon>Crepidotaceae</taxon>
        <taxon>Crepidotus</taxon>
    </lineage>
</organism>
<dbReference type="PANTHER" id="PTHR24223:SF356">
    <property type="entry name" value="ATP-BINDING CASSETTE TRANSPORTER ABC4"/>
    <property type="match status" value="1"/>
</dbReference>
<evidence type="ECO:0000256" key="7">
    <source>
        <dbReference type="ARBA" id="ARBA00022989"/>
    </source>
</evidence>
<feature type="transmembrane region" description="Helical" evidence="10">
    <location>
        <begin position="543"/>
        <end position="564"/>
    </location>
</feature>
<feature type="region of interest" description="Disordered" evidence="9">
    <location>
        <begin position="429"/>
        <end position="495"/>
    </location>
</feature>
<feature type="domain" description="ABC transmembrane type-1" evidence="12">
    <location>
        <begin position="335"/>
        <end position="683"/>
    </location>
</feature>
<evidence type="ECO:0000256" key="4">
    <source>
        <dbReference type="ARBA" id="ARBA00022737"/>
    </source>
</evidence>
<feature type="transmembrane region" description="Helical" evidence="10">
    <location>
        <begin position="1059"/>
        <end position="1082"/>
    </location>
</feature>
<keyword evidence="2" id="KW-0813">Transport</keyword>
<evidence type="ECO:0000256" key="3">
    <source>
        <dbReference type="ARBA" id="ARBA00022692"/>
    </source>
</evidence>
<evidence type="ECO:0000313" key="13">
    <source>
        <dbReference type="EMBL" id="KAF9526535.1"/>
    </source>
</evidence>
<feature type="transmembrane region" description="Helical" evidence="10">
    <location>
        <begin position="221"/>
        <end position="240"/>
    </location>
</feature>
<evidence type="ECO:0000256" key="1">
    <source>
        <dbReference type="ARBA" id="ARBA00004141"/>
    </source>
</evidence>
<dbReference type="GO" id="GO:0016887">
    <property type="term" value="F:ATP hydrolysis activity"/>
    <property type="evidence" value="ECO:0007669"/>
    <property type="project" value="InterPro"/>
</dbReference>
<dbReference type="SUPFAM" id="SSF90123">
    <property type="entry name" value="ABC transporter transmembrane region"/>
    <property type="match status" value="2"/>
</dbReference>
<evidence type="ECO:0000259" key="11">
    <source>
        <dbReference type="PROSITE" id="PS50893"/>
    </source>
</evidence>
<dbReference type="Pfam" id="PF00005">
    <property type="entry name" value="ABC_tran"/>
    <property type="match status" value="2"/>
</dbReference>
<dbReference type="Proteomes" id="UP000807306">
    <property type="component" value="Unassembled WGS sequence"/>
</dbReference>
<dbReference type="OrthoDB" id="6500128at2759"/>
<dbReference type="InterPro" id="IPR036640">
    <property type="entry name" value="ABC1_TM_sf"/>
</dbReference>
<dbReference type="GO" id="GO:0005524">
    <property type="term" value="F:ATP binding"/>
    <property type="evidence" value="ECO:0007669"/>
    <property type="project" value="UniProtKB-KW"/>
</dbReference>
<dbReference type="PANTHER" id="PTHR24223">
    <property type="entry name" value="ATP-BINDING CASSETTE SUB-FAMILY C"/>
    <property type="match status" value="1"/>
</dbReference>
<dbReference type="Gene3D" id="3.40.50.300">
    <property type="entry name" value="P-loop containing nucleotide triphosphate hydrolases"/>
    <property type="match status" value="2"/>
</dbReference>
<name>A0A9P6JNC4_9AGAR</name>
<accession>A0A9P6JNC4</accession>
<feature type="transmembrane region" description="Helical" evidence="10">
    <location>
        <begin position="627"/>
        <end position="647"/>
    </location>
</feature>
<evidence type="ECO:0000256" key="5">
    <source>
        <dbReference type="ARBA" id="ARBA00022741"/>
    </source>
</evidence>
<keyword evidence="6" id="KW-0067">ATP-binding</keyword>
<dbReference type="PROSITE" id="PS50929">
    <property type="entry name" value="ABC_TM1F"/>
    <property type="match status" value="2"/>
</dbReference>
<feature type="compositionally biased region" description="Polar residues" evidence="9">
    <location>
        <begin position="439"/>
        <end position="466"/>
    </location>
</feature>
<dbReference type="PROSITE" id="PS00211">
    <property type="entry name" value="ABC_TRANSPORTER_1"/>
    <property type="match status" value="1"/>
</dbReference>
<evidence type="ECO:0000259" key="12">
    <source>
        <dbReference type="PROSITE" id="PS50929"/>
    </source>
</evidence>
<dbReference type="CDD" id="cd03250">
    <property type="entry name" value="ABCC_MRP_domain1"/>
    <property type="match status" value="1"/>
</dbReference>
<evidence type="ECO:0000256" key="2">
    <source>
        <dbReference type="ARBA" id="ARBA00022448"/>
    </source>
</evidence>
<evidence type="ECO:0000256" key="8">
    <source>
        <dbReference type="ARBA" id="ARBA00023136"/>
    </source>
</evidence>
<feature type="transmembrane region" description="Helical" evidence="10">
    <location>
        <begin position="1016"/>
        <end position="1039"/>
    </location>
</feature>
<keyword evidence="14" id="KW-1185">Reference proteome</keyword>
<dbReference type="EMBL" id="MU157870">
    <property type="protein sequence ID" value="KAF9526535.1"/>
    <property type="molecule type" value="Genomic_DNA"/>
</dbReference>
<sequence>MDVLNHFAVQTNTFYSPYQTFIGGPWPPSFPPLRDTRYIPFAVASLVLLIQLLHFAVFKIKPFFTSSYTSAHNAEEPNAGTNVLDVVDLEDRQTTGEKLKAWVAGFGGIEIFVLMVARLFGCVALLVCAVNVAQNCQVKPLTGKEAWKDYILQCPESFTAATYAYSIALSVISLVSKTWRTSASRYNSLILLSAMVVYVFRDLWPLATFDKQPADLAEGKLLWLKLFVLFATGVVVPVFMSKPYVPIDPNNPMAIVNPEQTSSLFSYLTYTYMDNVILKGYRTEYIPASELPPLPDYDRVLHLKTRGTKYLDPNAGAKPRHLFFGLLQTFRKEVVFMLVSMILNVLASFAAPIGINRILNYLETGGKNASVRPGFWILWLFVGPIASSLVSNWYFFVAQATMVRVEALLSNLIFEHTLRIRIKAETTDKTGENGKEIPKTNTTTPKINGGSTPTSERPSTVLSSTIGIPDSDGKRKTKTNLEQPKDEKRSEGNNFAGNLNNLVTSDLNAITQARDWLMLIFSIPLMLTMSMAFLYQFLGWSCFVFLFTTLAFMGIPGYVSSLIAKTQRQKMKATDARVQIVTETVNILRMVKLFGWEGQMDKRIEDKREEELKLLRKQKVLSITNGLMGYFIPTLTMVLTYTTYAVFMKGSLTPSKIFSTMVVFETVRMGLQRIIGQTNMIIQGKVSLDRVGEFLREIELLDTYTSPSIQEQKVLALPTVGDENPEIGFRNATFMWSREAAEDSSRRRFTLRIDGELLFKRGRVNLIVGPTGSGKTSVLMALLGEMHFITTDPDSWYNLPRERGVAYAAQESWVLNDTLRNNIIFGSPYDEERYNKVLKQCALERDLRLFEAGDQTEVGEKGLTLSGGQKARVTLARAVYSSADVLLLDDIFAALDVHTAAWIIDNCLKGHLVEGRTVLLITHNVALASPIADFIVSVGLDGKTVAGSDDLAAALYDDTVEGGKIKESVEISEQNLKKPPVTANGKLVLAEEVAQGRITMRSMKLMLDSLGGSHPFMFYLVFIGSFALTEAAMTFQAWFLGYWGSQYETRLPEDVPVNFYIFSYTAIFVGIIALYTFAWIFYIHGNIRAARRINRLLIDSILRSTLRWLDETPTGRIITRCTQDVRAVDTVIPQYMLMVQDGLNIMVTKLAAILLFTPIFIVPGIVFSLLGLFVGNVYQKAQLSVKRQSSNAKAPVLSHFNAAVQGLVSIRAYRAEKSFTGQAFDKLNHYTRLSRTSLTLNRWICVRIDTFGALFSAALASYLVYGPRSTSSTVGFTLNMSVEFTMSILWLVRVYNEFEVQANSLERIQDYLDIDHEPKPTEAGKPPAYWPASGDLRVENLSARYSKSGPIVLHKLSFHLKSGERVGIVGRTGSGKSSLTLALLRGIITEGTVLYDGVPTSTLNLDALRSNITIIPQIPELLSGTLRQNLDPLQVEDDATLNDALRSAGLSTLQEEAGDARLTLDTSIAGGGGNLSVGQKQILALARAMIRGSKILILDEATSAIVSHDFLIDYNTDAIIQKTLRERLPKDVTVITVAHRLQTVMDSDKILVLDNGTIVEFDEPKELLKKETGILRSLVDSSGDKSLLYELAGAKP</sequence>
<feature type="transmembrane region" description="Helical" evidence="10">
    <location>
        <begin position="157"/>
        <end position="176"/>
    </location>
</feature>
<dbReference type="SMART" id="SM00382">
    <property type="entry name" value="AAA"/>
    <property type="match status" value="2"/>
</dbReference>
<dbReference type="CDD" id="cd18604">
    <property type="entry name" value="ABC_6TM_VMR1_D2_like"/>
    <property type="match status" value="1"/>
</dbReference>
<dbReference type="Gene3D" id="1.20.1560.10">
    <property type="entry name" value="ABC transporter type 1, transmembrane domain"/>
    <property type="match status" value="2"/>
</dbReference>
<evidence type="ECO:0000256" key="9">
    <source>
        <dbReference type="SAM" id="MobiDB-lite"/>
    </source>
</evidence>
<evidence type="ECO:0000313" key="14">
    <source>
        <dbReference type="Proteomes" id="UP000807306"/>
    </source>
</evidence>
<dbReference type="CDD" id="cd03244">
    <property type="entry name" value="ABCC_MRP_domain2"/>
    <property type="match status" value="1"/>
</dbReference>
<dbReference type="Pfam" id="PF00664">
    <property type="entry name" value="ABC_membrane"/>
    <property type="match status" value="2"/>
</dbReference>
<dbReference type="FunFam" id="3.40.50.300:FF:000838">
    <property type="entry name" value="ABC multidrug transporter (Eurofung)"/>
    <property type="match status" value="1"/>
</dbReference>
<dbReference type="InterPro" id="IPR003593">
    <property type="entry name" value="AAA+_ATPase"/>
</dbReference>
<feature type="transmembrane region" description="Helical" evidence="10">
    <location>
        <begin position="516"/>
        <end position="537"/>
    </location>
</feature>
<keyword evidence="5" id="KW-0547">Nucleotide-binding</keyword>
<dbReference type="PROSITE" id="PS50893">
    <property type="entry name" value="ABC_TRANSPORTER_2"/>
    <property type="match status" value="2"/>
</dbReference>
<dbReference type="GO" id="GO:0140359">
    <property type="term" value="F:ABC-type transporter activity"/>
    <property type="evidence" value="ECO:0007669"/>
    <property type="project" value="InterPro"/>
</dbReference>
<dbReference type="InterPro" id="IPR017871">
    <property type="entry name" value="ABC_transporter-like_CS"/>
</dbReference>
<keyword evidence="4" id="KW-0677">Repeat</keyword>
<feature type="transmembrane region" description="Helical" evidence="10">
    <location>
        <begin position="38"/>
        <end position="58"/>
    </location>
</feature>
<dbReference type="InterPro" id="IPR011527">
    <property type="entry name" value="ABC1_TM_dom"/>
</dbReference>
<protein>
    <submittedName>
        <fullName evidence="13">Multidrug resistance-associated ABC transporter</fullName>
    </submittedName>
</protein>
<comment type="subcellular location">
    <subcellularLocation>
        <location evidence="1">Membrane</location>
        <topology evidence="1">Multi-pass membrane protein</topology>
    </subcellularLocation>
</comment>
<keyword evidence="3 10" id="KW-0812">Transmembrane</keyword>
<proteinExistence type="predicted"/>
<dbReference type="CDD" id="cd18596">
    <property type="entry name" value="ABC_6TM_VMR1_D1_like"/>
    <property type="match status" value="1"/>
</dbReference>
<dbReference type="SUPFAM" id="SSF52540">
    <property type="entry name" value="P-loop containing nucleoside triphosphate hydrolases"/>
    <property type="match status" value="2"/>
</dbReference>
<keyword evidence="7 10" id="KW-1133">Transmembrane helix</keyword>
<dbReference type="FunFam" id="1.20.1560.10:FF:000013">
    <property type="entry name" value="ABC transporter C family member 2"/>
    <property type="match status" value="1"/>
</dbReference>
<gene>
    <name evidence="13" type="ORF">CPB83DRAFT_458879</name>
</gene>
<dbReference type="InterPro" id="IPR003439">
    <property type="entry name" value="ABC_transporter-like_ATP-bd"/>
</dbReference>
<reference evidence="13" key="1">
    <citation type="submission" date="2020-11" db="EMBL/GenBank/DDBJ databases">
        <authorList>
            <consortium name="DOE Joint Genome Institute"/>
            <person name="Ahrendt S."/>
            <person name="Riley R."/>
            <person name="Andreopoulos W."/>
            <person name="Labutti K."/>
            <person name="Pangilinan J."/>
            <person name="Ruiz-Duenas F.J."/>
            <person name="Barrasa J.M."/>
            <person name="Sanchez-Garcia M."/>
            <person name="Camarero S."/>
            <person name="Miyauchi S."/>
            <person name="Serrano A."/>
            <person name="Linde D."/>
            <person name="Babiker R."/>
            <person name="Drula E."/>
            <person name="Ayuso-Fernandez I."/>
            <person name="Pacheco R."/>
            <person name="Padilla G."/>
            <person name="Ferreira P."/>
            <person name="Barriuso J."/>
            <person name="Kellner H."/>
            <person name="Castanera R."/>
            <person name="Alfaro M."/>
            <person name="Ramirez L."/>
            <person name="Pisabarro A.G."/>
            <person name="Kuo A."/>
            <person name="Tritt A."/>
            <person name="Lipzen A."/>
            <person name="He G."/>
            <person name="Yan M."/>
            <person name="Ng V."/>
            <person name="Cullen D."/>
            <person name="Martin F."/>
            <person name="Rosso M.-N."/>
            <person name="Henrissat B."/>
            <person name="Hibbett D."/>
            <person name="Martinez A.T."/>
            <person name="Grigoriev I.V."/>
        </authorList>
    </citation>
    <scope>NUCLEOTIDE SEQUENCE</scope>
    <source>
        <strain evidence="13">CBS 506.95</strain>
    </source>
</reference>
<comment type="caution">
    <text evidence="13">The sequence shown here is derived from an EMBL/GenBank/DDBJ whole genome shotgun (WGS) entry which is preliminary data.</text>
</comment>
<feature type="transmembrane region" description="Helical" evidence="10">
    <location>
        <begin position="334"/>
        <end position="355"/>
    </location>
</feature>
<feature type="transmembrane region" description="Helical" evidence="10">
    <location>
        <begin position="1150"/>
        <end position="1174"/>
    </location>
</feature>
<feature type="transmembrane region" description="Helical" evidence="10">
    <location>
        <begin position="375"/>
        <end position="396"/>
    </location>
</feature>